<name>A0A5S9I4F8_STAAU</name>
<sequence>MQHKIYLLDTFGKGLGQYEIKIPNHCPWCKSNIRPNLLSQTQIDTSNIEWPVSFILQCPSCHKHFLQIYKVKLSKNRSILELEKDNEKPMPKNSFEYPSEINEISKEFNNIITQSSNAESLGYNHLAGIGYRKAIEFLVKDYLIVLKNEDRDSVSKRPLNQCISSIDNDRIQKLAKAATWIGNDETHYVRKHIDKDVQDLKSFLHALTSLVSLEIVISKAENFICNS</sequence>
<dbReference type="EMBL" id="AP019713">
    <property type="protein sequence ID" value="BBK67354.1"/>
    <property type="molecule type" value="Genomic_DNA"/>
</dbReference>
<reference evidence="1" key="1">
    <citation type="submission" date="2019-06" db="EMBL/GenBank/DDBJ databases">
        <title>A novel staphylococcal enterotoxin, SE02, involved in a staphylococcal food poisoning outbreak that occurred in Tokyo in 2004.</title>
        <authorList>
            <person name="Suzuki Y."/>
            <person name="Kubota H."/>
            <person name="Kato R."/>
            <person name="Sadamasu K."/>
        </authorList>
    </citation>
    <scope>NUCLEOTIDE SEQUENCE</scope>
    <source>
        <strain evidence="1">Tokyo12482</strain>
    </source>
</reference>
<gene>
    <name evidence="1" type="ORF">TMSFP482_12100</name>
</gene>
<organism evidence="1">
    <name type="scientific">Staphylococcus aureus</name>
    <dbReference type="NCBI Taxonomy" id="1280"/>
    <lineage>
        <taxon>Bacteria</taxon>
        <taxon>Bacillati</taxon>
        <taxon>Bacillota</taxon>
        <taxon>Bacilli</taxon>
        <taxon>Bacillales</taxon>
        <taxon>Staphylococcaceae</taxon>
        <taxon>Staphylococcus</taxon>
    </lineage>
</organism>
<dbReference type="RefSeq" id="WP_224757021.1">
    <property type="nucleotide sequence ID" value="NZ_AP017922.1"/>
</dbReference>
<proteinExistence type="predicted"/>
<evidence type="ECO:0000313" key="1">
    <source>
        <dbReference type="EMBL" id="BBK67354.1"/>
    </source>
</evidence>
<accession>A0A5S9I4F8</accession>
<dbReference type="AlphaFoldDB" id="A0A5S9I4F8"/>
<evidence type="ECO:0008006" key="2">
    <source>
        <dbReference type="Google" id="ProtNLM"/>
    </source>
</evidence>
<protein>
    <recommendedName>
        <fullName evidence="2">DUF4145 domain-containing protein</fullName>
    </recommendedName>
</protein>